<comment type="caution">
    <text evidence="10">The sequence shown here is derived from an EMBL/GenBank/DDBJ whole genome shotgun (WGS) entry which is preliminary data.</text>
</comment>
<dbReference type="GO" id="GO:0140359">
    <property type="term" value="F:ABC-type transporter activity"/>
    <property type="evidence" value="ECO:0007669"/>
    <property type="project" value="InterPro"/>
</dbReference>
<reference evidence="10 11" key="1">
    <citation type="submission" date="2018-07" db="EMBL/GenBank/DDBJ databases">
        <title>Genomic Encyclopedia of Type Strains, Phase IV (KMG-IV): sequencing the most valuable type-strain genomes for metagenomic binning, comparative biology and taxonomic classification.</title>
        <authorList>
            <person name="Goeker M."/>
        </authorList>
    </citation>
    <scope>NUCLEOTIDE SEQUENCE [LARGE SCALE GENOMIC DNA]</scope>
    <source>
        <strain evidence="10 11">DSM 103736</strain>
    </source>
</reference>
<evidence type="ECO:0000256" key="5">
    <source>
        <dbReference type="ARBA" id="ARBA00022692"/>
    </source>
</evidence>
<feature type="transmembrane region" description="Helical" evidence="8">
    <location>
        <begin position="347"/>
        <end position="365"/>
    </location>
</feature>
<name>A0A370QEX4_9GAMM</name>
<keyword evidence="7 8" id="KW-0472">Membrane</keyword>
<dbReference type="OrthoDB" id="9808686at2"/>
<dbReference type="RefSeq" id="WP_115459958.1">
    <property type="nucleotide sequence ID" value="NZ_QRAP01000010.1"/>
</dbReference>
<dbReference type="Gene3D" id="3.40.1710.10">
    <property type="entry name" value="abc type-2 transporter like domain"/>
    <property type="match status" value="1"/>
</dbReference>
<dbReference type="Proteomes" id="UP000254848">
    <property type="component" value="Unassembled WGS sequence"/>
</dbReference>
<dbReference type="GO" id="GO:0043190">
    <property type="term" value="C:ATP-binding cassette (ABC) transporter complex"/>
    <property type="evidence" value="ECO:0007669"/>
    <property type="project" value="InterPro"/>
</dbReference>
<dbReference type="PANTHER" id="PTHR30294:SF44">
    <property type="entry name" value="MULTIDRUG ABC TRANSPORTER PERMEASE YBHR-RELATED"/>
    <property type="match status" value="1"/>
</dbReference>
<evidence type="ECO:0000256" key="7">
    <source>
        <dbReference type="ARBA" id="ARBA00023136"/>
    </source>
</evidence>
<evidence type="ECO:0000256" key="4">
    <source>
        <dbReference type="ARBA" id="ARBA00022475"/>
    </source>
</evidence>
<feature type="transmembrane region" description="Helical" evidence="8">
    <location>
        <begin position="287"/>
        <end position="307"/>
    </location>
</feature>
<feature type="transmembrane region" description="Helical" evidence="8">
    <location>
        <begin position="220"/>
        <end position="249"/>
    </location>
</feature>
<feature type="transmembrane region" description="Helical" evidence="8">
    <location>
        <begin position="255"/>
        <end position="275"/>
    </location>
</feature>
<dbReference type="PROSITE" id="PS51012">
    <property type="entry name" value="ABC_TM2"/>
    <property type="match status" value="1"/>
</dbReference>
<keyword evidence="11" id="KW-1185">Reference proteome</keyword>
<comment type="similarity">
    <text evidence="2 8">Belongs to the ABC-2 integral membrane protein family.</text>
</comment>
<dbReference type="InterPro" id="IPR051449">
    <property type="entry name" value="ABC-2_transporter_component"/>
</dbReference>
<keyword evidence="6 8" id="KW-1133">Transmembrane helix</keyword>
<dbReference type="AlphaFoldDB" id="A0A370QEX4"/>
<evidence type="ECO:0000313" key="11">
    <source>
        <dbReference type="Proteomes" id="UP000254848"/>
    </source>
</evidence>
<evidence type="ECO:0000259" key="9">
    <source>
        <dbReference type="PROSITE" id="PS51012"/>
    </source>
</evidence>
<evidence type="ECO:0000256" key="3">
    <source>
        <dbReference type="ARBA" id="ARBA00022448"/>
    </source>
</evidence>
<keyword evidence="5 8" id="KW-0812">Transmembrane</keyword>
<accession>A0A370QEX4</accession>
<dbReference type="InterPro" id="IPR013525">
    <property type="entry name" value="ABC2_TM"/>
</dbReference>
<comment type="subcellular location">
    <subcellularLocation>
        <location evidence="8">Cell inner membrane</location>
        <topology evidence="8">Multi-pass membrane protein</topology>
    </subcellularLocation>
    <subcellularLocation>
        <location evidence="1">Cell membrane</location>
        <topology evidence="1">Multi-pass membrane protein</topology>
    </subcellularLocation>
</comment>
<dbReference type="InterPro" id="IPR000412">
    <property type="entry name" value="ABC_2_transport"/>
</dbReference>
<keyword evidence="4 8" id="KW-1003">Cell membrane</keyword>
<evidence type="ECO:0000256" key="6">
    <source>
        <dbReference type="ARBA" id="ARBA00022989"/>
    </source>
</evidence>
<sequence>MLYRLWTLIAKEMQALFSDADTRAVLILPVILQALLFPYAATLEVKNATIAIYNEDNGPHSLELIQRLSMADSFSRAILLRDPQEIKTTMDSQQALLLVRFPADFSQDIVSGGPAAVQLLLDGRSSNSARIAANYTQLIILQYQNDLLESSGYEKPNNSELVIRNWYNPSLDFKWMVFPALIAMIATTGVLMVTALSVAREREQGTLDQLLVSPITTWQLFIGEAVPAVCVAIFQATLVLLIGIFLFSVPFNGSLWLFYFSMLIYGLSLVGLGLFISSLCHTQQQAFIGTFGAVMPAILLSGAISPVENMPQWLQYLTMINPMRHFVNITRQIYLKDAGFGIIWESLWPLMLITVLMGGLAYIIFNRNVA</sequence>
<evidence type="ECO:0000313" key="10">
    <source>
        <dbReference type="EMBL" id="RDK86819.1"/>
    </source>
</evidence>
<dbReference type="PRINTS" id="PR00164">
    <property type="entry name" value="ABC2TRNSPORT"/>
</dbReference>
<feature type="domain" description="ABC transmembrane type-2" evidence="9">
    <location>
        <begin position="129"/>
        <end position="368"/>
    </location>
</feature>
<comment type="caution">
    <text evidence="8">Lacks conserved residue(s) required for the propagation of feature annotation.</text>
</comment>
<dbReference type="InterPro" id="IPR047817">
    <property type="entry name" value="ABC2_TM_bact-type"/>
</dbReference>
<organism evidence="10 11">
    <name type="scientific">Enterobacillus tribolii</name>
    <dbReference type="NCBI Taxonomy" id="1487935"/>
    <lineage>
        <taxon>Bacteria</taxon>
        <taxon>Pseudomonadati</taxon>
        <taxon>Pseudomonadota</taxon>
        <taxon>Gammaproteobacteria</taxon>
        <taxon>Enterobacterales</taxon>
        <taxon>Hafniaceae</taxon>
        <taxon>Enterobacillus</taxon>
    </lineage>
</organism>
<evidence type="ECO:0000256" key="8">
    <source>
        <dbReference type="RuleBase" id="RU361157"/>
    </source>
</evidence>
<proteinExistence type="inferred from homology"/>
<dbReference type="Pfam" id="PF12698">
    <property type="entry name" value="ABC2_membrane_3"/>
    <property type="match status" value="1"/>
</dbReference>
<feature type="transmembrane region" description="Helical" evidence="8">
    <location>
        <begin position="175"/>
        <end position="199"/>
    </location>
</feature>
<gene>
    <name evidence="10" type="ORF">C8D90_11093</name>
</gene>
<protein>
    <recommendedName>
        <fullName evidence="8">Transport permease protein</fullName>
    </recommendedName>
</protein>
<evidence type="ECO:0000256" key="2">
    <source>
        <dbReference type="ARBA" id="ARBA00007783"/>
    </source>
</evidence>
<evidence type="ECO:0000256" key="1">
    <source>
        <dbReference type="ARBA" id="ARBA00004651"/>
    </source>
</evidence>
<dbReference type="PANTHER" id="PTHR30294">
    <property type="entry name" value="MEMBRANE COMPONENT OF ABC TRANSPORTER YHHJ-RELATED"/>
    <property type="match status" value="1"/>
</dbReference>
<keyword evidence="3 8" id="KW-0813">Transport</keyword>
<dbReference type="EMBL" id="QRAP01000010">
    <property type="protein sequence ID" value="RDK86819.1"/>
    <property type="molecule type" value="Genomic_DNA"/>
</dbReference>